<dbReference type="GO" id="GO:0005829">
    <property type="term" value="C:cytosol"/>
    <property type="evidence" value="ECO:0007669"/>
    <property type="project" value="TreeGrafter"/>
</dbReference>
<comment type="caution">
    <text evidence="5">The sequence shown here is derived from an EMBL/GenBank/DDBJ whole genome shotgun (WGS) entry which is preliminary data.</text>
</comment>
<dbReference type="InterPro" id="IPR020841">
    <property type="entry name" value="PKS_Beta-ketoAc_synthase_dom"/>
</dbReference>
<keyword evidence="2 3" id="KW-0808">Transferase</keyword>
<protein>
    <submittedName>
        <fullName evidence="5">3-oxoacyl-[acyl-carrier-protein] synthase, KASII</fullName>
    </submittedName>
</protein>
<evidence type="ECO:0000256" key="2">
    <source>
        <dbReference type="ARBA" id="ARBA00022679"/>
    </source>
</evidence>
<feature type="domain" description="Ketosynthase family 3 (KS3)" evidence="4">
    <location>
        <begin position="8"/>
        <end position="423"/>
    </location>
</feature>
<dbReference type="SUPFAM" id="SSF53901">
    <property type="entry name" value="Thiolase-like"/>
    <property type="match status" value="2"/>
</dbReference>
<evidence type="ECO:0000313" key="6">
    <source>
        <dbReference type="Proteomes" id="UP000009877"/>
    </source>
</evidence>
<reference evidence="5 6" key="1">
    <citation type="journal article" date="2014" name="Genome Announc.">
        <title>Draft Genome Sequence of Kocuria palustris PEL.</title>
        <authorList>
            <person name="Sharma G."/>
            <person name="Khatri I."/>
            <person name="Subramanian S."/>
        </authorList>
    </citation>
    <scope>NUCLEOTIDE SEQUENCE [LARGE SCALE GENOMIC DNA]</scope>
    <source>
        <strain evidence="5 6">PEL</strain>
    </source>
</reference>
<proteinExistence type="inferred from homology"/>
<dbReference type="RefSeq" id="WP_006214246.1">
    <property type="nucleotide sequence ID" value="NZ_ANHZ02000006.1"/>
</dbReference>
<keyword evidence="6" id="KW-1185">Reference proteome</keyword>
<evidence type="ECO:0000256" key="3">
    <source>
        <dbReference type="RuleBase" id="RU003694"/>
    </source>
</evidence>
<name>M2WEV4_9MICC</name>
<dbReference type="InterPro" id="IPR014030">
    <property type="entry name" value="Ketoacyl_synth_N"/>
</dbReference>
<dbReference type="GO" id="GO:0006633">
    <property type="term" value="P:fatty acid biosynthetic process"/>
    <property type="evidence" value="ECO:0007669"/>
    <property type="project" value="TreeGrafter"/>
</dbReference>
<dbReference type="PANTHER" id="PTHR11712">
    <property type="entry name" value="POLYKETIDE SYNTHASE-RELATED"/>
    <property type="match status" value="1"/>
</dbReference>
<sequence length="441" mass="46049">MSPAQTARRRVVITGAGAVTPLGLDAESTLESLVAGRSGVREITQFDASTYPVRIAGTVPVEDARTLVPDVAEAELLSRQGAFGVAAGLEALRRSGLPAARDEDEADRRTVVVGATAGRPDLQEMAEFFHRVKAELPLHRPLIEDVLRRDQNIPAAVLAREAGFRGAVESVSTACTASGHAIGEAFRQIQEGEADAALAGGYDSLVTWLDVLGFSLLGALTKDHADEPERASRPFSDDRSGFVLGEGGIMLVLEERESALRRGAPILGEMAGYAATMNAYRMTDPPPPGGGVTQCMVRAVEDSGVPAERIGYIAAHGTSTPGNDVSESQAVREVFGAHAGELVMTSVKSMSGHLTAAASALGTLGALGVLADGRVPPTINLENPDPDCDLDYAPQPGRVLDTDAVLVNAFAFGGTNACTVITRHVDDAAQPARPADEEAAR</sequence>
<dbReference type="Pfam" id="PF00109">
    <property type="entry name" value="ketoacyl-synt"/>
    <property type="match status" value="1"/>
</dbReference>
<dbReference type="PANTHER" id="PTHR11712:SF336">
    <property type="entry name" value="3-OXOACYL-[ACYL-CARRIER-PROTEIN] SYNTHASE, MITOCHONDRIAL"/>
    <property type="match status" value="1"/>
</dbReference>
<organism evidence="5 6">
    <name type="scientific">Kocuria palustris PEL</name>
    <dbReference type="NCBI Taxonomy" id="1236550"/>
    <lineage>
        <taxon>Bacteria</taxon>
        <taxon>Bacillati</taxon>
        <taxon>Actinomycetota</taxon>
        <taxon>Actinomycetes</taxon>
        <taxon>Micrococcales</taxon>
        <taxon>Micrococcaceae</taxon>
        <taxon>Kocuria</taxon>
    </lineage>
</organism>
<dbReference type="STRING" id="71999.KPaMU14_09110"/>
<dbReference type="GO" id="GO:0004315">
    <property type="term" value="F:3-oxoacyl-[acyl-carrier-protein] synthase activity"/>
    <property type="evidence" value="ECO:0007669"/>
    <property type="project" value="TreeGrafter"/>
</dbReference>
<dbReference type="Proteomes" id="UP000009877">
    <property type="component" value="Unassembled WGS sequence"/>
</dbReference>
<dbReference type="AlphaFoldDB" id="M2WEV4"/>
<dbReference type="EMBL" id="ANHZ02000006">
    <property type="protein sequence ID" value="EME37067.1"/>
    <property type="molecule type" value="Genomic_DNA"/>
</dbReference>
<evidence type="ECO:0000259" key="4">
    <source>
        <dbReference type="PROSITE" id="PS52004"/>
    </source>
</evidence>
<dbReference type="InterPro" id="IPR014031">
    <property type="entry name" value="Ketoacyl_synth_C"/>
</dbReference>
<accession>M2WEV4</accession>
<gene>
    <name evidence="5" type="ORF">C884_02223</name>
</gene>
<dbReference type="InterPro" id="IPR000794">
    <property type="entry name" value="Beta-ketoacyl_synthase"/>
</dbReference>
<dbReference type="SMART" id="SM00825">
    <property type="entry name" value="PKS_KS"/>
    <property type="match status" value="1"/>
</dbReference>
<dbReference type="InterPro" id="IPR016039">
    <property type="entry name" value="Thiolase-like"/>
</dbReference>
<evidence type="ECO:0000256" key="1">
    <source>
        <dbReference type="ARBA" id="ARBA00008467"/>
    </source>
</evidence>
<evidence type="ECO:0000313" key="5">
    <source>
        <dbReference type="EMBL" id="EME37067.1"/>
    </source>
</evidence>
<dbReference type="PROSITE" id="PS52004">
    <property type="entry name" value="KS3_2"/>
    <property type="match status" value="1"/>
</dbReference>
<comment type="similarity">
    <text evidence="1 3">Belongs to the thiolase-like superfamily. Beta-ketoacyl-ACP synthases family.</text>
</comment>
<dbReference type="Gene3D" id="3.40.47.10">
    <property type="match status" value="1"/>
</dbReference>
<dbReference type="Pfam" id="PF02801">
    <property type="entry name" value="Ketoacyl-synt_C"/>
    <property type="match status" value="1"/>
</dbReference>
<dbReference type="CDD" id="cd00834">
    <property type="entry name" value="KAS_I_II"/>
    <property type="match status" value="1"/>
</dbReference>